<reference evidence="4" key="1">
    <citation type="journal article" date="2023" name="Commun. Biol.">
        <title>Genome analysis of Parmales, the sister group of diatoms, reveals the evolutionary specialization of diatoms from phago-mixotrophs to photoautotrophs.</title>
        <authorList>
            <person name="Ban H."/>
            <person name="Sato S."/>
            <person name="Yoshikawa S."/>
            <person name="Yamada K."/>
            <person name="Nakamura Y."/>
            <person name="Ichinomiya M."/>
            <person name="Sato N."/>
            <person name="Blanc-Mathieu R."/>
            <person name="Endo H."/>
            <person name="Kuwata A."/>
            <person name="Ogata H."/>
        </authorList>
    </citation>
    <scope>NUCLEOTIDE SEQUENCE [LARGE SCALE GENOMIC DNA]</scope>
    <source>
        <strain evidence="4">NIES 3701</strain>
    </source>
</reference>
<sequence>MPSNQTVPLLLLVTWIVSTAPLSISSLPRNPLNSNSGVIRSISPHRSSFPLFCDPSVRDDDVDGGNDHAVDEISSELKFGRRIVKGLAKLSLLDYKWRKDIFTKAAASRSETQALNRLTGDTQTLKPLLRPMDFSSDEDELGPLGIAESKAVSWLEEVMDTEAARARAILDNDGVPVRPAKNEESPLGQIEKATVNFVDSVVQSEKARGEMAREEESVFGAFIPPSSLPSSSIGPLGKAESSVKTLLNDIFEAETVRAQLTNSGEEKRVVRPMDVGGPFGEAERLVSDIQMAEKKRAMEKSTDGKKFVRPMDATVKGPLGETEEKLVNLVDSLKVEETRRYQNLVENRPMNTNRKSVSGALESMSVGVLRAPVMLVKIAGRVKELLSGEGEGGSETDDDEADSNIEEEVTTTADSSEFQ</sequence>
<feature type="signal peptide" evidence="2">
    <location>
        <begin position="1"/>
        <end position="25"/>
    </location>
</feature>
<comment type="caution">
    <text evidence="3">The sequence shown here is derived from an EMBL/GenBank/DDBJ whole genome shotgun (WGS) entry which is preliminary data.</text>
</comment>
<dbReference type="OrthoDB" id="196037at2759"/>
<protein>
    <submittedName>
        <fullName evidence="3">Uncharacterized protein</fullName>
    </submittedName>
</protein>
<feature type="chain" id="PRO_5040886478" evidence="2">
    <location>
        <begin position="26"/>
        <end position="419"/>
    </location>
</feature>
<evidence type="ECO:0000256" key="2">
    <source>
        <dbReference type="SAM" id="SignalP"/>
    </source>
</evidence>
<proteinExistence type="predicted"/>
<organism evidence="3 4">
    <name type="scientific">Triparma strigata</name>
    <dbReference type="NCBI Taxonomy" id="1606541"/>
    <lineage>
        <taxon>Eukaryota</taxon>
        <taxon>Sar</taxon>
        <taxon>Stramenopiles</taxon>
        <taxon>Ochrophyta</taxon>
        <taxon>Bolidophyceae</taxon>
        <taxon>Parmales</taxon>
        <taxon>Triparmaceae</taxon>
        <taxon>Triparma</taxon>
    </lineage>
</organism>
<keyword evidence="2" id="KW-0732">Signal</keyword>
<feature type="compositionally biased region" description="Acidic residues" evidence="1">
    <location>
        <begin position="392"/>
        <end position="409"/>
    </location>
</feature>
<accession>A0A9W7AY65</accession>
<evidence type="ECO:0000313" key="4">
    <source>
        <dbReference type="Proteomes" id="UP001165085"/>
    </source>
</evidence>
<keyword evidence="4" id="KW-1185">Reference proteome</keyword>
<evidence type="ECO:0000256" key="1">
    <source>
        <dbReference type="SAM" id="MobiDB-lite"/>
    </source>
</evidence>
<feature type="region of interest" description="Disordered" evidence="1">
    <location>
        <begin position="385"/>
        <end position="419"/>
    </location>
</feature>
<gene>
    <name evidence="3" type="ORF">TrST_g12735</name>
</gene>
<dbReference type="Proteomes" id="UP001165085">
    <property type="component" value="Unassembled WGS sequence"/>
</dbReference>
<dbReference type="EMBL" id="BRXY01000217">
    <property type="protein sequence ID" value="GMH78120.1"/>
    <property type="molecule type" value="Genomic_DNA"/>
</dbReference>
<dbReference type="AlphaFoldDB" id="A0A9W7AY65"/>
<evidence type="ECO:0000313" key="3">
    <source>
        <dbReference type="EMBL" id="GMH78120.1"/>
    </source>
</evidence>
<name>A0A9W7AY65_9STRA</name>
<feature type="compositionally biased region" description="Polar residues" evidence="1">
    <location>
        <begin position="410"/>
        <end position="419"/>
    </location>
</feature>